<feature type="modified residue" description="4-aspartylphosphate" evidence="2">
    <location>
        <position position="49"/>
    </location>
</feature>
<name>A0A0M3AHJ2_9SPHN</name>
<dbReference type="STRING" id="56193.YP76_25075"/>
<keyword evidence="5" id="KW-1185">Reference proteome</keyword>
<dbReference type="PANTHER" id="PTHR44591">
    <property type="entry name" value="STRESS RESPONSE REGULATOR PROTEIN 1"/>
    <property type="match status" value="1"/>
</dbReference>
<dbReference type="SUPFAM" id="SSF52172">
    <property type="entry name" value="CheY-like"/>
    <property type="match status" value="1"/>
</dbReference>
<dbReference type="PATRIC" id="fig|56193.3.peg.5296"/>
<evidence type="ECO:0000259" key="3">
    <source>
        <dbReference type="PROSITE" id="PS50110"/>
    </source>
</evidence>
<dbReference type="AlphaFoldDB" id="A0A0M3AHJ2"/>
<dbReference type="PANTHER" id="PTHR44591:SF3">
    <property type="entry name" value="RESPONSE REGULATORY DOMAIN-CONTAINING PROTEIN"/>
    <property type="match status" value="1"/>
</dbReference>
<dbReference type="GO" id="GO:0000160">
    <property type="term" value="P:phosphorelay signal transduction system"/>
    <property type="evidence" value="ECO:0007669"/>
    <property type="project" value="InterPro"/>
</dbReference>
<evidence type="ECO:0000313" key="5">
    <source>
        <dbReference type="Proteomes" id="UP000033874"/>
    </source>
</evidence>
<dbReference type="EMBL" id="LBIC01000020">
    <property type="protein sequence ID" value="KKW89552.1"/>
    <property type="molecule type" value="Genomic_DNA"/>
</dbReference>
<dbReference type="Gene3D" id="3.40.50.2300">
    <property type="match status" value="1"/>
</dbReference>
<sequence>MVEDEALVSMNVCEFLVDQEFTVFAAQDVEEALGVLHQLDGRIDLVFTDVNMPGAQDGFDLVREVSRRWPEIRILVTSAGLNGQEPPADLRHFGPILAKPYRLDVLALKIIDAIFPPSEPIDLLAT</sequence>
<dbReference type="InterPro" id="IPR050595">
    <property type="entry name" value="Bact_response_regulator"/>
</dbReference>
<feature type="domain" description="Response regulatory" evidence="3">
    <location>
        <begin position="1"/>
        <end position="114"/>
    </location>
</feature>
<dbReference type="SMART" id="SM00448">
    <property type="entry name" value="REC"/>
    <property type="match status" value="1"/>
</dbReference>
<dbReference type="InterPro" id="IPR001789">
    <property type="entry name" value="Sig_transdc_resp-reg_receiver"/>
</dbReference>
<keyword evidence="1 2" id="KW-0597">Phosphoprotein</keyword>
<dbReference type="PROSITE" id="PS50110">
    <property type="entry name" value="RESPONSE_REGULATORY"/>
    <property type="match status" value="1"/>
</dbReference>
<accession>A0A0M3AHJ2</accession>
<proteinExistence type="predicted"/>
<protein>
    <submittedName>
        <fullName evidence="4">Response regulator receiver protein</fullName>
    </submittedName>
</protein>
<reference evidence="4 5" key="1">
    <citation type="submission" date="2015-04" db="EMBL/GenBank/DDBJ databases">
        <title>Genome sequence of aromatic hydrocarbons-degrading Sphingobium chungbukense DJ77.</title>
        <authorList>
            <person name="Kim Y.-C."/>
            <person name="Chae J.-C."/>
        </authorList>
    </citation>
    <scope>NUCLEOTIDE SEQUENCE [LARGE SCALE GENOMIC DNA]</scope>
    <source>
        <strain evidence="4 5">DJ77</strain>
    </source>
</reference>
<evidence type="ECO:0000256" key="2">
    <source>
        <dbReference type="PROSITE-ProRule" id="PRU00169"/>
    </source>
</evidence>
<evidence type="ECO:0000256" key="1">
    <source>
        <dbReference type="ARBA" id="ARBA00022553"/>
    </source>
</evidence>
<dbReference type="InterPro" id="IPR011006">
    <property type="entry name" value="CheY-like_superfamily"/>
</dbReference>
<evidence type="ECO:0000313" key="4">
    <source>
        <dbReference type="EMBL" id="KKW89552.1"/>
    </source>
</evidence>
<dbReference type="Pfam" id="PF00072">
    <property type="entry name" value="Response_reg"/>
    <property type="match status" value="1"/>
</dbReference>
<gene>
    <name evidence="4" type="ORF">YP76_25075</name>
</gene>
<organism evidence="4 5">
    <name type="scientific">Sphingobium chungbukense</name>
    <dbReference type="NCBI Taxonomy" id="56193"/>
    <lineage>
        <taxon>Bacteria</taxon>
        <taxon>Pseudomonadati</taxon>
        <taxon>Pseudomonadota</taxon>
        <taxon>Alphaproteobacteria</taxon>
        <taxon>Sphingomonadales</taxon>
        <taxon>Sphingomonadaceae</taxon>
        <taxon>Sphingobium</taxon>
    </lineage>
</organism>
<comment type="caution">
    <text evidence="4">The sequence shown here is derived from an EMBL/GenBank/DDBJ whole genome shotgun (WGS) entry which is preliminary data.</text>
</comment>
<dbReference type="Proteomes" id="UP000033874">
    <property type="component" value="Unassembled WGS sequence"/>
</dbReference>